<feature type="region of interest" description="Disordered" evidence="1">
    <location>
        <begin position="182"/>
        <end position="205"/>
    </location>
</feature>
<organism evidence="2 3">
    <name type="scientific">Agaricus bisporus var. burnettii (strain JB137-S8 / ATCC MYA-4627 / FGSC 10392)</name>
    <name type="common">White button mushroom</name>
    <dbReference type="NCBI Taxonomy" id="597362"/>
    <lineage>
        <taxon>Eukaryota</taxon>
        <taxon>Fungi</taxon>
        <taxon>Dikarya</taxon>
        <taxon>Basidiomycota</taxon>
        <taxon>Agaricomycotina</taxon>
        <taxon>Agaricomycetes</taxon>
        <taxon>Agaricomycetidae</taxon>
        <taxon>Agaricales</taxon>
        <taxon>Agaricineae</taxon>
        <taxon>Agaricaceae</taxon>
        <taxon>Agaricus</taxon>
    </lineage>
</organism>
<accession>K5WUA2</accession>
<dbReference type="HOGENOM" id="CLU_709729_0_0_1"/>
<dbReference type="InParanoid" id="K5WUA2"/>
<protein>
    <submittedName>
        <fullName evidence="2">Uncharacterized protein</fullName>
    </submittedName>
</protein>
<dbReference type="EMBL" id="JH971498">
    <property type="protein sequence ID" value="EKM74338.1"/>
    <property type="molecule type" value="Genomic_DNA"/>
</dbReference>
<dbReference type="OMA" id="HEHATVK"/>
<dbReference type="KEGG" id="abp:AGABI1DRAFT133385"/>
<evidence type="ECO:0000313" key="2">
    <source>
        <dbReference type="EMBL" id="EKM74338.1"/>
    </source>
</evidence>
<proteinExistence type="predicted"/>
<feature type="region of interest" description="Disordered" evidence="1">
    <location>
        <begin position="234"/>
        <end position="261"/>
    </location>
</feature>
<feature type="compositionally biased region" description="Basic and acidic residues" evidence="1">
    <location>
        <begin position="193"/>
        <end position="203"/>
    </location>
</feature>
<dbReference type="OrthoDB" id="3063226at2759"/>
<dbReference type="RefSeq" id="XP_007335025.1">
    <property type="nucleotide sequence ID" value="XM_007334963.1"/>
</dbReference>
<keyword evidence="3" id="KW-1185">Reference proteome</keyword>
<evidence type="ECO:0000313" key="3">
    <source>
        <dbReference type="Proteomes" id="UP000008493"/>
    </source>
</evidence>
<evidence type="ECO:0000256" key="1">
    <source>
        <dbReference type="SAM" id="MobiDB-lite"/>
    </source>
</evidence>
<name>K5WUA2_AGABU</name>
<feature type="compositionally biased region" description="Acidic residues" evidence="1">
    <location>
        <begin position="182"/>
        <end position="192"/>
    </location>
</feature>
<reference evidence="3" key="1">
    <citation type="journal article" date="2012" name="Proc. Natl. Acad. Sci. U.S.A.">
        <title>Genome sequence of the button mushroom Agaricus bisporus reveals mechanisms governing adaptation to a humic-rich ecological niche.</title>
        <authorList>
            <person name="Morin E."/>
            <person name="Kohler A."/>
            <person name="Baker A.R."/>
            <person name="Foulongne-Oriol M."/>
            <person name="Lombard V."/>
            <person name="Nagy L.G."/>
            <person name="Ohm R.A."/>
            <person name="Patyshakuliyeva A."/>
            <person name="Brun A."/>
            <person name="Aerts A.L."/>
            <person name="Bailey A.M."/>
            <person name="Billette C."/>
            <person name="Coutinho P.M."/>
            <person name="Deakin G."/>
            <person name="Doddapaneni H."/>
            <person name="Floudas D."/>
            <person name="Grimwood J."/>
            <person name="Hilden K."/>
            <person name="Kuees U."/>
            <person name="LaButti K.M."/>
            <person name="Lapidus A."/>
            <person name="Lindquist E.A."/>
            <person name="Lucas S.M."/>
            <person name="Murat C."/>
            <person name="Riley R.W."/>
            <person name="Salamov A.A."/>
            <person name="Schmutz J."/>
            <person name="Subramanian V."/>
            <person name="Woesten H.A.B."/>
            <person name="Xu J."/>
            <person name="Eastwood D.C."/>
            <person name="Foster G.D."/>
            <person name="Sonnenberg A.S."/>
            <person name="Cullen D."/>
            <person name="de Vries R.P."/>
            <person name="Lundell T."/>
            <person name="Hibbett D.S."/>
            <person name="Henrissat B."/>
            <person name="Burton K.S."/>
            <person name="Kerrigan R.W."/>
            <person name="Challen M.P."/>
            <person name="Grigoriev I.V."/>
            <person name="Martin F."/>
        </authorList>
    </citation>
    <scope>NUCLEOTIDE SEQUENCE [LARGE SCALE GENOMIC DNA]</scope>
    <source>
        <strain evidence="3">JB137-S8 / ATCC MYA-4627 / FGSC 10392</strain>
    </source>
</reference>
<dbReference type="GeneID" id="18827925"/>
<gene>
    <name evidence="2" type="ORF">AGABI1DRAFT_133385</name>
</gene>
<dbReference type="AlphaFoldDB" id="K5WUA2"/>
<feature type="region of interest" description="Disordered" evidence="1">
    <location>
        <begin position="33"/>
        <end position="84"/>
    </location>
</feature>
<sequence>MVPPPEILQTVTTLISPSVSSYATNVGYDWDGTQIYEPHFTPASPPRTQPTDDDLPPPSSPSQTSKLVYKNGQPRPVERSGRNVWEPFHKKHDERHQKMLLRETPTAQQTRLNREKNPPFVSAAVYVWEWDSETPPKFVRTLIPKKDRSETLEDARPGEARYDPFCNEWNLCSEWVDESYEESDWGADEETREELHQGRDERGSNALLATSPDQTILPIPAISTTTSVSSMAAAPTMPSAPAMPSVPRSPSVPTTSPAMPPGEHTLLGDSLTPVPLGEFEKSRLEVLETLTKYYGFLPPRGLPTNVRPLAKLADIKALLAITGTTTVKINSALWATPIGKACIDFGLQLANKEGREPPAAVWDLSPSSRDPLQFSLRLRCIKRVLLGRL</sequence>
<feature type="compositionally biased region" description="Low complexity" evidence="1">
    <location>
        <begin position="234"/>
        <end position="257"/>
    </location>
</feature>
<dbReference type="Proteomes" id="UP000008493">
    <property type="component" value="Unassembled WGS sequence"/>
</dbReference>